<name>A0A6D2JXV5_9BRAS</name>
<comment type="caution">
    <text evidence="1">The sequence shown here is derived from an EMBL/GenBank/DDBJ whole genome shotgun (WGS) entry which is preliminary data.</text>
</comment>
<keyword evidence="2" id="KW-1185">Reference proteome</keyword>
<protein>
    <submittedName>
        <fullName evidence="1">Uncharacterized protein</fullName>
    </submittedName>
</protein>
<gene>
    <name evidence="1" type="ORF">MERR_LOCUS29210</name>
</gene>
<dbReference type="Proteomes" id="UP000467841">
    <property type="component" value="Unassembled WGS sequence"/>
</dbReference>
<reference evidence="1" key="1">
    <citation type="submission" date="2020-01" db="EMBL/GenBank/DDBJ databases">
        <authorList>
            <person name="Mishra B."/>
        </authorList>
    </citation>
    <scope>NUCLEOTIDE SEQUENCE [LARGE SCALE GENOMIC DNA]</scope>
</reference>
<proteinExistence type="predicted"/>
<sequence length="95" mass="11237">MVKQRLINSDFCRYVLQKVLKLLETLRRCQVEQISIKVSFKAHYENVNVISWNRLASCTLASRSDDRICHVDDLRLIKLEMHILHTIGIRSYHVN</sequence>
<evidence type="ECO:0000313" key="2">
    <source>
        <dbReference type="Proteomes" id="UP000467841"/>
    </source>
</evidence>
<dbReference type="EMBL" id="CACVBM020001259">
    <property type="protein sequence ID" value="CAA7041975.1"/>
    <property type="molecule type" value="Genomic_DNA"/>
</dbReference>
<evidence type="ECO:0000313" key="1">
    <source>
        <dbReference type="EMBL" id="CAA7041975.1"/>
    </source>
</evidence>
<organism evidence="1 2">
    <name type="scientific">Microthlaspi erraticum</name>
    <dbReference type="NCBI Taxonomy" id="1685480"/>
    <lineage>
        <taxon>Eukaryota</taxon>
        <taxon>Viridiplantae</taxon>
        <taxon>Streptophyta</taxon>
        <taxon>Embryophyta</taxon>
        <taxon>Tracheophyta</taxon>
        <taxon>Spermatophyta</taxon>
        <taxon>Magnoliopsida</taxon>
        <taxon>eudicotyledons</taxon>
        <taxon>Gunneridae</taxon>
        <taxon>Pentapetalae</taxon>
        <taxon>rosids</taxon>
        <taxon>malvids</taxon>
        <taxon>Brassicales</taxon>
        <taxon>Brassicaceae</taxon>
        <taxon>Coluteocarpeae</taxon>
        <taxon>Microthlaspi</taxon>
    </lineage>
</organism>
<accession>A0A6D2JXV5</accession>
<dbReference type="AlphaFoldDB" id="A0A6D2JXV5"/>